<keyword evidence="1" id="KW-1133">Transmembrane helix</keyword>
<evidence type="ECO:0000313" key="3">
    <source>
        <dbReference type="Proteomes" id="UP001197770"/>
    </source>
</evidence>
<sequence length="71" mass="7558">MKIALYILLGLAGALLIFNLTKIDYAAPLAGDSMVAVISVAACLCAALLLVILMLSRKIAEKNRKARSAKR</sequence>
<protein>
    <submittedName>
        <fullName evidence="2">Uncharacterized protein</fullName>
    </submittedName>
</protein>
<dbReference type="RefSeq" id="WP_228228624.1">
    <property type="nucleotide sequence ID" value="NZ_JAJGMW010000002.1"/>
</dbReference>
<name>A0ABS8GP23_9FLAO</name>
<gene>
    <name evidence="2" type="ORF">LLW17_02165</name>
</gene>
<keyword evidence="1" id="KW-0812">Transmembrane</keyword>
<keyword evidence="1" id="KW-0472">Membrane</keyword>
<organism evidence="2 3">
    <name type="scientific">Leeuwenhoekiella parthenopeia</name>
    <dbReference type="NCBI Taxonomy" id="2890320"/>
    <lineage>
        <taxon>Bacteria</taxon>
        <taxon>Pseudomonadati</taxon>
        <taxon>Bacteroidota</taxon>
        <taxon>Flavobacteriia</taxon>
        <taxon>Flavobacteriales</taxon>
        <taxon>Flavobacteriaceae</taxon>
        <taxon>Leeuwenhoekiella</taxon>
    </lineage>
</organism>
<feature type="transmembrane region" description="Helical" evidence="1">
    <location>
        <begin position="36"/>
        <end position="55"/>
    </location>
</feature>
<accession>A0ABS8GP23</accession>
<dbReference type="EMBL" id="JAJGMW010000002">
    <property type="protein sequence ID" value="MCC4211511.1"/>
    <property type="molecule type" value="Genomic_DNA"/>
</dbReference>
<evidence type="ECO:0000313" key="2">
    <source>
        <dbReference type="EMBL" id="MCC4211511.1"/>
    </source>
</evidence>
<proteinExistence type="predicted"/>
<evidence type="ECO:0000256" key="1">
    <source>
        <dbReference type="SAM" id="Phobius"/>
    </source>
</evidence>
<reference evidence="2 3" key="1">
    <citation type="submission" date="2021-11" db="EMBL/GenBank/DDBJ databases">
        <title>Seasonal and diel survey of microbial diversity of the Tyrrhenian coast.</title>
        <authorList>
            <person name="Gattoni G."/>
            <person name="Corral P."/>
        </authorList>
    </citation>
    <scope>NUCLEOTIDE SEQUENCE [LARGE SCALE GENOMIC DNA]</scope>
    <source>
        <strain evidence="2 3">Mr9</strain>
    </source>
</reference>
<dbReference type="Proteomes" id="UP001197770">
    <property type="component" value="Unassembled WGS sequence"/>
</dbReference>
<keyword evidence="3" id="KW-1185">Reference proteome</keyword>
<comment type="caution">
    <text evidence="2">The sequence shown here is derived from an EMBL/GenBank/DDBJ whole genome shotgun (WGS) entry which is preliminary data.</text>
</comment>